<feature type="domain" description="Integrase catalytic" evidence="11">
    <location>
        <begin position="1"/>
        <end position="88"/>
    </location>
</feature>
<evidence type="ECO:0000256" key="7">
    <source>
        <dbReference type="ARBA" id="ARBA00022918"/>
    </source>
</evidence>
<evidence type="ECO:0000256" key="9">
    <source>
        <dbReference type="ARBA" id="ARBA00023172"/>
    </source>
</evidence>
<keyword evidence="4" id="KW-0378">Hydrolase</keyword>
<evidence type="ECO:0000256" key="10">
    <source>
        <dbReference type="SAM" id="MobiDB-lite"/>
    </source>
</evidence>
<evidence type="ECO:0000256" key="5">
    <source>
        <dbReference type="ARBA" id="ARBA00022842"/>
    </source>
</evidence>
<evidence type="ECO:0000313" key="12">
    <source>
        <dbReference type="EMBL" id="KAJ8890784.1"/>
    </source>
</evidence>
<keyword evidence="5" id="KW-0460">Magnesium</keyword>
<dbReference type="PANTHER" id="PTHR42648">
    <property type="entry name" value="TRANSPOSASE, PUTATIVE-RELATED"/>
    <property type="match status" value="1"/>
</dbReference>
<keyword evidence="8" id="KW-0808">Transferase</keyword>
<dbReference type="InterPro" id="IPR012337">
    <property type="entry name" value="RNaseH-like_sf"/>
</dbReference>
<dbReference type="SUPFAM" id="SSF53098">
    <property type="entry name" value="Ribonuclease H-like"/>
    <property type="match status" value="1"/>
</dbReference>
<evidence type="ECO:0000256" key="6">
    <source>
        <dbReference type="ARBA" id="ARBA00022908"/>
    </source>
</evidence>
<dbReference type="InterPro" id="IPR036397">
    <property type="entry name" value="RNaseH_sf"/>
</dbReference>
<keyword evidence="3" id="KW-0255">Endonuclease</keyword>
<dbReference type="Gene3D" id="3.30.420.10">
    <property type="entry name" value="Ribonuclease H-like superfamily/Ribonuclease H"/>
    <property type="match status" value="1"/>
</dbReference>
<evidence type="ECO:0000256" key="8">
    <source>
        <dbReference type="ARBA" id="ARBA00022932"/>
    </source>
</evidence>
<comment type="caution">
    <text evidence="12">The sequence shown here is derived from an EMBL/GenBank/DDBJ whole genome shotgun (WGS) entry which is preliminary data.</text>
</comment>
<evidence type="ECO:0000256" key="3">
    <source>
        <dbReference type="ARBA" id="ARBA00022759"/>
    </source>
</evidence>
<accession>A0ABQ9I3F1</accession>
<keyword evidence="9" id="KW-0233">DNA recombination</keyword>
<keyword evidence="1" id="KW-0540">Nuclease</keyword>
<evidence type="ECO:0000256" key="4">
    <source>
        <dbReference type="ARBA" id="ARBA00022801"/>
    </source>
</evidence>
<keyword evidence="7" id="KW-0695">RNA-directed DNA polymerase</keyword>
<gene>
    <name evidence="12" type="ORF">PR048_010293</name>
</gene>
<evidence type="ECO:0000313" key="13">
    <source>
        <dbReference type="Proteomes" id="UP001159363"/>
    </source>
</evidence>
<sequence>MEGSIQAETSKDDGIIHKRTTPFSPEQNGVSEHVNCTLIENTRTMLEDAGLDRKYWGEAINTATYLKNRSPTNAIKGKTPEEVWTGRQTNISHLKAFGCKAMKLVPKQNRTKLDSISEECIFVGYSEESKAYRLINSTNPKRVLISRDVKFLKAMRGMENQGKEVDKEVIEQSPIVFTEESAEVEETEILSDDEPFYGFKNPQNEEESSETIKKNCESKHEMIVDEALSGPHKKDWKRAMESEMNSLTKNYSFELVDPPTDEKL</sequence>
<name>A0ABQ9I3F1_9NEOP</name>
<proteinExistence type="predicted"/>
<dbReference type="PANTHER" id="PTHR42648:SF11">
    <property type="entry name" value="TRANSPOSON TY4-P GAG-POL POLYPROTEIN"/>
    <property type="match status" value="1"/>
</dbReference>
<keyword evidence="13" id="KW-1185">Reference proteome</keyword>
<keyword evidence="2" id="KW-0479">Metal-binding</keyword>
<protein>
    <recommendedName>
        <fullName evidence="11">Integrase catalytic domain-containing protein</fullName>
    </recommendedName>
</protein>
<reference evidence="12 13" key="1">
    <citation type="submission" date="2023-02" db="EMBL/GenBank/DDBJ databases">
        <title>LHISI_Scaffold_Assembly.</title>
        <authorList>
            <person name="Stuart O.P."/>
            <person name="Cleave R."/>
            <person name="Magrath M.J.L."/>
            <person name="Mikheyev A.S."/>
        </authorList>
    </citation>
    <scope>NUCLEOTIDE SEQUENCE [LARGE SCALE GENOMIC DNA]</scope>
    <source>
        <strain evidence="12">Daus_M_001</strain>
        <tissue evidence="12">Leg muscle</tissue>
    </source>
</reference>
<dbReference type="Proteomes" id="UP001159363">
    <property type="component" value="Chromosome 3"/>
</dbReference>
<dbReference type="PROSITE" id="PS50994">
    <property type="entry name" value="INTEGRASE"/>
    <property type="match status" value="1"/>
</dbReference>
<keyword evidence="6" id="KW-0229">DNA integration</keyword>
<dbReference type="EMBL" id="JARBHB010000003">
    <property type="protein sequence ID" value="KAJ8890784.1"/>
    <property type="molecule type" value="Genomic_DNA"/>
</dbReference>
<evidence type="ECO:0000256" key="2">
    <source>
        <dbReference type="ARBA" id="ARBA00022723"/>
    </source>
</evidence>
<dbReference type="InterPro" id="IPR001584">
    <property type="entry name" value="Integrase_cat-core"/>
</dbReference>
<feature type="region of interest" description="Disordered" evidence="10">
    <location>
        <begin position="1"/>
        <end position="29"/>
    </location>
</feature>
<dbReference type="InterPro" id="IPR057670">
    <property type="entry name" value="SH3_retrovirus"/>
</dbReference>
<organism evidence="12 13">
    <name type="scientific">Dryococelus australis</name>
    <dbReference type="NCBI Taxonomy" id="614101"/>
    <lineage>
        <taxon>Eukaryota</taxon>
        <taxon>Metazoa</taxon>
        <taxon>Ecdysozoa</taxon>
        <taxon>Arthropoda</taxon>
        <taxon>Hexapoda</taxon>
        <taxon>Insecta</taxon>
        <taxon>Pterygota</taxon>
        <taxon>Neoptera</taxon>
        <taxon>Polyneoptera</taxon>
        <taxon>Phasmatodea</taxon>
        <taxon>Verophasmatodea</taxon>
        <taxon>Anareolatae</taxon>
        <taxon>Phasmatidae</taxon>
        <taxon>Eurycanthinae</taxon>
        <taxon>Dryococelus</taxon>
    </lineage>
</organism>
<evidence type="ECO:0000259" key="11">
    <source>
        <dbReference type="PROSITE" id="PS50994"/>
    </source>
</evidence>
<dbReference type="Pfam" id="PF25597">
    <property type="entry name" value="SH3_retrovirus"/>
    <property type="match status" value="1"/>
</dbReference>
<dbReference type="InterPro" id="IPR039537">
    <property type="entry name" value="Retrotran_Ty1/copia-like"/>
</dbReference>
<keyword evidence="8" id="KW-0239">DNA-directed DNA polymerase</keyword>
<evidence type="ECO:0000256" key="1">
    <source>
        <dbReference type="ARBA" id="ARBA00022722"/>
    </source>
</evidence>
<keyword evidence="8" id="KW-0548">Nucleotidyltransferase</keyword>